<dbReference type="SUPFAM" id="SSF56349">
    <property type="entry name" value="DNA breaking-rejoining enzymes"/>
    <property type="match status" value="1"/>
</dbReference>
<feature type="active site" description="O-(3'-phospho-DNA)-tyrosine intermediate" evidence="3">
    <location>
        <position position="235"/>
    </location>
</feature>
<reference evidence="5 6" key="1">
    <citation type="submission" date="2019-11" db="EMBL/GenBank/DDBJ databases">
        <title>The Phosphoenolpyruvate Phosphotransferase System Regulates Serratia proteamaculans 336X Biofilm Formation and Wheat Roots colonization.</title>
        <authorList>
            <person name="Liu F."/>
        </authorList>
    </citation>
    <scope>NUCLEOTIDE SEQUENCE [LARGE SCALE GENOMIC DNA]</scope>
    <source>
        <strain evidence="5 6">336X</strain>
    </source>
</reference>
<dbReference type="Pfam" id="PF00589">
    <property type="entry name" value="Phage_integrase"/>
    <property type="match status" value="1"/>
</dbReference>
<dbReference type="RefSeq" id="WP_153858560.1">
    <property type="nucleotide sequence ID" value="NZ_CP045913.1"/>
</dbReference>
<dbReference type="AlphaFoldDB" id="A0A5Q2VB52"/>
<dbReference type="GO" id="GO:0015074">
    <property type="term" value="P:DNA integration"/>
    <property type="evidence" value="ECO:0007669"/>
    <property type="project" value="UniProtKB-KW"/>
</dbReference>
<evidence type="ECO:0000256" key="3">
    <source>
        <dbReference type="PIRSR" id="PIRSR004576-50"/>
    </source>
</evidence>
<dbReference type="InterPro" id="IPR050090">
    <property type="entry name" value="Tyrosine_recombinase_XerCD"/>
</dbReference>
<dbReference type="PIRSF" id="PIRSF004576">
    <property type="entry name" value="Resolvase_Rsv"/>
    <property type="match status" value="1"/>
</dbReference>
<dbReference type="InterPro" id="IPR016423">
    <property type="entry name" value="Resolvase_Rsv"/>
</dbReference>
<evidence type="ECO:0000259" key="4">
    <source>
        <dbReference type="PROSITE" id="PS51898"/>
    </source>
</evidence>
<evidence type="ECO:0000313" key="6">
    <source>
        <dbReference type="Proteomes" id="UP000381260"/>
    </source>
</evidence>
<proteinExistence type="predicted"/>
<dbReference type="PANTHER" id="PTHR30349:SF90">
    <property type="entry name" value="TYROSINE RECOMBINASE XERD"/>
    <property type="match status" value="1"/>
</dbReference>
<dbReference type="Gene3D" id="1.10.443.10">
    <property type="entry name" value="Intergrase catalytic core"/>
    <property type="match status" value="1"/>
</dbReference>
<dbReference type="PROSITE" id="PS51898">
    <property type="entry name" value="TYR_RECOMBINASE"/>
    <property type="match status" value="1"/>
</dbReference>
<evidence type="ECO:0000313" key="5">
    <source>
        <dbReference type="EMBL" id="QGH61360.1"/>
    </source>
</evidence>
<dbReference type="GO" id="GO:0003677">
    <property type="term" value="F:DNA binding"/>
    <property type="evidence" value="ECO:0007669"/>
    <property type="project" value="InterPro"/>
</dbReference>
<protein>
    <submittedName>
        <fullName evidence="5">Tyrosine-type recombinase/integrase</fullName>
    </submittedName>
</protein>
<dbReference type="InterPro" id="IPR013762">
    <property type="entry name" value="Integrase-like_cat_sf"/>
</dbReference>
<feature type="domain" description="Tyr recombinase" evidence="4">
    <location>
        <begin position="42"/>
        <end position="248"/>
    </location>
</feature>
<dbReference type="PANTHER" id="PTHR30349">
    <property type="entry name" value="PHAGE INTEGRASE-RELATED"/>
    <property type="match status" value="1"/>
</dbReference>
<gene>
    <name evidence="5" type="ORF">GHV41_11135</name>
</gene>
<dbReference type="GO" id="GO:0006310">
    <property type="term" value="P:DNA recombination"/>
    <property type="evidence" value="ECO:0007669"/>
    <property type="project" value="UniProtKB-KW"/>
</dbReference>
<accession>A0A5Q2VB52</accession>
<organism evidence="5 6">
    <name type="scientific">Serratia proteamaculans</name>
    <dbReference type="NCBI Taxonomy" id="28151"/>
    <lineage>
        <taxon>Bacteria</taxon>
        <taxon>Pseudomonadati</taxon>
        <taxon>Pseudomonadota</taxon>
        <taxon>Gammaproteobacteria</taxon>
        <taxon>Enterobacterales</taxon>
        <taxon>Yersiniaceae</taxon>
        <taxon>Serratia</taxon>
    </lineage>
</organism>
<evidence type="ECO:0000256" key="1">
    <source>
        <dbReference type="ARBA" id="ARBA00022908"/>
    </source>
</evidence>
<keyword evidence="1" id="KW-0229">DNA integration</keyword>
<evidence type="ECO:0000256" key="2">
    <source>
        <dbReference type="ARBA" id="ARBA00023172"/>
    </source>
</evidence>
<dbReference type="InterPro" id="IPR002104">
    <property type="entry name" value="Integrase_catalytic"/>
</dbReference>
<keyword evidence="2" id="KW-0233">DNA recombination</keyword>
<dbReference type="Proteomes" id="UP000381260">
    <property type="component" value="Chromosome"/>
</dbReference>
<dbReference type="InterPro" id="IPR011010">
    <property type="entry name" value="DNA_brk_join_enz"/>
</dbReference>
<dbReference type="EMBL" id="CP045913">
    <property type="protein sequence ID" value="QGH61360.1"/>
    <property type="molecule type" value="Genomic_DNA"/>
</dbReference>
<sequence>MRPTPLQNSQILRSAIGGDLLATDDRYVRALTLRNRAAVHGDLPYYLLPPEIAVLLSCCHDLEKRTLFEFLWNTGARINEALAVRPADVEFDASPAFVTLRTLKQRLHPKVGRPATVKLKTPGQADKKTARAASPVKRTVALDDAPFATRLHDHIHTFTEHKTKPIWPVTDDTARNWLKKVLLEADRQGVRFSLERVTPHTFRHSFAMHLLFHGVAPQTLQAVMGHKDFKSTQVYLKVFSLDYAASRGSVPFSMDAGVAAEMLQLAGNSVKMVP</sequence>
<name>A0A5Q2VB52_SERPR</name>